<organism evidence="1 2">
    <name type="scientific">Oceanobacillus limi</name>
    <dbReference type="NCBI Taxonomy" id="930131"/>
    <lineage>
        <taxon>Bacteria</taxon>
        <taxon>Bacillati</taxon>
        <taxon>Bacillota</taxon>
        <taxon>Bacilli</taxon>
        <taxon>Bacillales</taxon>
        <taxon>Bacillaceae</taxon>
        <taxon>Oceanobacillus</taxon>
    </lineage>
</organism>
<keyword evidence="2" id="KW-1185">Reference proteome</keyword>
<accession>A0A1I0CV26</accession>
<protein>
    <submittedName>
        <fullName evidence="1">Uncharacterized protein</fullName>
    </submittedName>
</protein>
<evidence type="ECO:0000313" key="1">
    <source>
        <dbReference type="EMBL" id="SET23681.1"/>
    </source>
</evidence>
<gene>
    <name evidence="1" type="ORF">SAMN05216389_10799</name>
</gene>
<sequence>MNQFEGQVVIDVSTLVETGTDDMQNKAHENFSYGVMNEIMLILANKGYITESISMDLKDNGVVNENLVEHHQSVINKANKDIGWVYNKSNIHTTRLD</sequence>
<name>A0A1I0CV26_9BACI</name>
<dbReference type="Proteomes" id="UP000198618">
    <property type="component" value="Unassembled WGS sequence"/>
</dbReference>
<proteinExistence type="predicted"/>
<dbReference type="OrthoDB" id="2735041at2"/>
<dbReference type="STRING" id="930131.SAMN05216389_10799"/>
<dbReference type="AlphaFoldDB" id="A0A1I0CV26"/>
<dbReference type="RefSeq" id="WP_090869206.1">
    <property type="nucleotide sequence ID" value="NZ_FOHE01000007.1"/>
</dbReference>
<dbReference type="EMBL" id="FOHE01000007">
    <property type="protein sequence ID" value="SET23681.1"/>
    <property type="molecule type" value="Genomic_DNA"/>
</dbReference>
<evidence type="ECO:0000313" key="2">
    <source>
        <dbReference type="Proteomes" id="UP000198618"/>
    </source>
</evidence>
<reference evidence="1 2" key="1">
    <citation type="submission" date="2016-10" db="EMBL/GenBank/DDBJ databases">
        <authorList>
            <person name="de Groot N.N."/>
        </authorList>
    </citation>
    <scope>NUCLEOTIDE SEQUENCE [LARGE SCALE GENOMIC DNA]</scope>
    <source>
        <strain evidence="1 2">IBRC-M 10780</strain>
    </source>
</reference>